<feature type="transmembrane region" description="Helical" evidence="6">
    <location>
        <begin position="39"/>
        <end position="59"/>
    </location>
</feature>
<proteinExistence type="inferred from homology"/>
<dbReference type="InterPro" id="IPR005496">
    <property type="entry name" value="Integral_membrane_TerC"/>
</dbReference>
<dbReference type="OrthoDB" id="5242957at2"/>
<dbReference type="Proteomes" id="UP000199213">
    <property type="component" value="Unassembled WGS sequence"/>
</dbReference>
<sequence length="310" mass="34533">MIAGTPWWAWTGVLAAIVLMLVIDLLAHRRAHVVSIREALGWSSIWLSLGLGFGVVIWLSQGGTAGGEYFAAYLVEKSLAVDNVFVFALLFGYFAVPPQYQHRVLFYGVLGALVMRAGFIAAGAVLLERFHWVIYVFGALLLLTGIKMARHREFEVHPDRNPLVRLTRRLMPMTTEYHGQRFWIRQAGRWVATPLLVVLVAVETTDLVFAVDSIPAVFAVTSDPFLVFTSNAFAILGLRALYFLLAGAMHRFTYLRYGLAAILVFVGTKMLLTDLYKIPIWISLSVIIALIGGAIAASWWRRAPTTTPEH</sequence>
<dbReference type="InterPro" id="IPR022369">
    <property type="entry name" value="Integral_membrane_TerC_rswitch"/>
</dbReference>
<feature type="transmembrane region" description="Helical" evidence="6">
    <location>
        <begin position="190"/>
        <end position="210"/>
    </location>
</feature>
<keyword evidence="4 6" id="KW-1133">Transmembrane helix</keyword>
<feature type="transmembrane region" description="Helical" evidence="6">
    <location>
        <begin position="254"/>
        <end position="272"/>
    </location>
</feature>
<evidence type="ECO:0000256" key="5">
    <source>
        <dbReference type="ARBA" id="ARBA00023136"/>
    </source>
</evidence>
<keyword evidence="5 6" id="KW-0472">Membrane</keyword>
<name>A0A1G8Y887_ACTMZ</name>
<dbReference type="AlphaFoldDB" id="A0A1G8Y887"/>
<organism evidence="7 8">
    <name type="scientific">Actinopolyspora mzabensis</name>
    <dbReference type="NCBI Taxonomy" id="995066"/>
    <lineage>
        <taxon>Bacteria</taxon>
        <taxon>Bacillati</taxon>
        <taxon>Actinomycetota</taxon>
        <taxon>Actinomycetes</taxon>
        <taxon>Actinopolysporales</taxon>
        <taxon>Actinopolysporaceae</taxon>
        <taxon>Actinopolyspora</taxon>
    </lineage>
</organism>
<dbReference type="NCBIfam" id="TIGR03718">
    <property type="entry name" value="R_switched_Alx"/>
    <property type="match status" value="1"/>
</dbReference>
<dbReference type="PANTHER" id="PTHR30238:SF0">
    <property type="entry name" value="THYLAKOID MEMBRANE PROTEIN TERC, CHLOROPLASTIC"/>
    <property type="match status" value="1"/>
</dbReference>
<evidence type="ECO:0000313" key="7">
    <source>
        <dbReference type="EMBL" id="SDJ99022.1"/>
    </source>
</evidence>
<feature type="transmembrane region" description="Helical" evidence="6">
    <location>
        <begin position="104"/>
        <end position="126"/>
    </location>
</feature>
<feature type="transmembrane region" description="Helical" evidence="6">
    <location>
        <begin position="225"/>
        <end position="245"/>
    </location>
</feature>
<evidence type="ECO:0000313" key="8">
    <source>
        <dbReference type="Proteomes" id="UP000199213"/>
    </source>
</evidence>
<dbReference type="GO" id="GO:0016020">
    <property type="term" value="C:membrane"/>
    <property type="evidence" value="ECO:0007669"/>
    <property type="project" value="UniProtKB-SubCell"/>
</dbReference>
<dbReference type="Pfam" id="PF03741">
    <property type="entry name" value="TerC"/>
    <property type="match status" value="1"/>
</dbReference>
<dbReference type="PANTHER" id="PTHR30238">
    <property type="entry name" value="MEMBRANE BOUND PREDICTED REDOX MODULATOR"/>
    <property type="match status" value="1"/>
</dbReference>
<evidence type="ECO:0000256" key="2">
    <source>
        <dbReference type="ARBA" id="ARBA00007511"/>
    </source>
</evidence>
<feature type="transmembrane region" description="Helical" evidence="6">
    <location>
        <begin position="132"/>
        <end position="150"/>
    </location>
</feature>
<dbReference type="EMBL" id="FNFM01000003">
    <property type="protein sequence ID" value="SDJ99022.1"/>
    <property type="molecule type" value="Genomic_DNA"/>
</dbReference>
<protein>
    <submittedName>
        <fullName evidence="7">Tellurite resistance protein TerC</fullName>
    </submittedName>
</protein>
<evidence type="ECO:0000256" key="6">
    <source>
        <dbReference type="SAM" id="Phobius"/>
    </source>
</evidence>
<comment type="subcellular location">
    <subcellularLocation>
        <location evidence="1">Membrane</location>
        <topology evidence="1">Multi-pass membrane protein</topology>
    </subcellularLocation>
</comment>
<accession>A0A1G8Y887</accession>
<dbReference type="RefSeq" id="WP_092627088.1">
    <property type="nucleotide sequence ID" value="NZ_FNFM01000003.1"/>
</dbReference>
<gene>
    <name evidence="7" type="ORF">SAMN04487820_103311</name>
</gene>
<feature type="transmembrane region" description="Helical" evidence="6">
    <location>
        <begin position="278"/>
        <end position="300"/>
    </location>
</feature>
<evidence type="ECO:0000256" key="1">
    <source>
        <dbReference type="ARBA" id="ARBA00004141"/>
    </source>
</evidence>
<reference evidence="8" key="1">
    <citation type="submission" date="2016-10" db="EMBL/GenBank/DDBJ databases">
        <authorList>
            <person name="Varghese N."/>
            <person name="Submissions S."/>
        </authorList>
    </citation>
    <scope>NUCLEOTIDE SEQUENCE [LARGE SCALE GENOMIC DNA]</scope>
    <source>
        <strain evidence="8">DSM 45460</strain>
    </source>
</reference>
<feature type="transmembrane region" description="Helical" evidence="6">
    <location>
        <begin position="6"/>
        <end position="27"/>
    </location>
</feature>
<keyword evidence="3 6" id="KW-0812">Transmembrane</keyword>
<feature type="transmembrane region" description="Helical" evidence="6">
    <location>
        <begin position="79"/>
        <end position="97"/>
    </location>
</feature>
<evidence type="ECO:0000256" key="4">
    <source>
        <dbReference type="ARBA" id="ARBA00022989"/>
    </source>
</evidence>
<evidence type="ECO:0000256" key="3">
    <source>
        <dbReference type="ARBA" id="ARBA00022692"/>
    </source>
</evidence>
<comment type="similarity">
    <text evidence="2">Belongs to the TerC family.</text>
</comment>
<keyword evidence="8" id="KW-1185">Reference proteome</keyword>